<evidence type="ECO:0008006" key="3">
    <source>
        <dbReference type="Google" id="ProtNLM"/>
    </source>
</evidence>
<dbReference type="Proteomes" id="UP001597267">
    <property type="component" value="Unassembled WGS sequence"/>
</dbReference>
<proteinExistence type="predicted"/>
<evidence type="ECO:0000313" key="1">
    <source>
        <dbReference type="EMBL" id="MFD1670492.1"/>
    </source>
</evidence>
<sequence length="329" mass="37106">MSKVIKKLVKIAGILIVGVVILGVVYKGTALVKRHYEQQRINNMYTSLKETGRLRIGKHRYVYLTDYGQQQLQTDMSFKDSKKKAATAYVVDQTRQVTYDYVSQLTLPKTVKKGTVLALTAPFGVTHSADLQLNLLAGTSDEVRYKDANISLPAKHNKKDKKLNIILGYNVDKKGDLIIDTPDLAANAGQKITYELQNQLLRSGSFKKKDFRKLSKTPNINLPLSWLNKHTITAGFKTSKKQTAPKIKYQATIDGQKVTIPAPEITLKKVKAFEKDWRVTFKLDAKTKTKLAQSKSKRLKITAAYYGTSVDSYYYAGNDLSGLYEYHKK</sequence>
<organism evidence="1 2">
    <name type="scientific">Agrilactobacillus yilanensis</name>
    <dbReference type="NCBI Taxonomy" id="2485997"/>
    <lineage>
        <taxon>Bacteria</taxon>
        <taxon>Bacillati</taxon>
        <taxon>Bacillota</taxon>
        <taxon>Bacilli</taxon>
        <taxon>Lactobacillales</taxon>
        <taxon>Lactobacillaceae</taxon>
        <taxon>Agrilactobacillus</taxon>
    </lineage>
</organism>
<name>A0ABW4J693_9LACO</name>
<protein>
    <recommendedName>
        <fullName evidence="3">Cell surface protein</fullName>
    </recommendedName>
</protein>
<reference evidence="2" key="1">
    <citation type="journal article" date="2019" name="Int. J. Syst. Evol. Microbiol.">
        <title>The Global Catalogue of Microorganisms (GCM) 10K type strain sequencing project: providing services to taxonomists for standard genome sequencing and annotation.</title>
        <authorList>
            <consortium name="The Broad Institute Genomics Platform"/>
            <consortium name="The Broad Institute Genome Sequencing Center for Infectious Disease"/>
            <person name="Wu L."/>
            <person name="Ma J."/>
        </authorList>
    </citation>
    <scope>NUCLEOTIDE SEQUENCE [LARGE SCALE GENOMIC DNA]</scope>
    <source>
        <strain evidence="2">CCM 8896</strain>
    </source>
</reference>
<keyword evidence="2" id="KW-1185">Reference proteome</keyword>
<evidence type="ECO:0000313" key="2">
    <source>
        <dbReference type="Proteomes" id="UP001597267"/>
    </source>
</evidence>
<gene>
    <name evidence="1" type="ORF">ACFQ5M_00105</name>
</gene>
<dbReference type="RefSeq" id="WP_125714554.1">
    <property type="nucleotide sequence ID" value="NZ_JBHTOP010000001.1"/>
</dbReference>
<dbReference type="EMBL" id="JBHTOP010000001">
    <property type="protein sequence ID" value="MFD1670492.1"/>
    <property type="molecule type" value="Genomic_DNA"/>
</dbReference>
<comment type="caution">
    <text evidence="1">The sequence shown here is derived from an EMBL/GenBank/DDBJ whole genome shotgun (WGS) entry which is preliminary data.</text>
</comment>
<accession>A0ABW4J693</accession>